<dbReference type="AlphaFoldDB" id="A0A0C2YEM3"/>
<organism evidence="3 4">
    <name type="scientific">Hebeloma cylindrosporum</name>
    <dbReference type="NCBI Taxonomy" id="76867"/>
    <lineage>
        <taxon>Eukaryota</taxon>
        <taxon>Fungi</taxon>
        <taxon>Dikarya</taxon>
        <taxon>Basidiomycota</taxon>
        <taxon>Agaricomycotina</taxon>
        <taxon>Agaricomycetes</taxon>
        <taxon>Agaricomycetidae</taxon>
        <taxon>Agaricales</taxon>
        <taxon>Agaricineae</taxon>
        <taxon>Hymenogastraceae</taxon>
        <taxon>Hebeloma</taxon>
    </lineage>
</organism>
<sequence>MSQSRALLESKRLNTPNANHSQSSSNIQQDRGPPQNTSRVSLSSFLAYPTRISTPTPPRNLHDTAKKQGNENSGSSPLFQPSVSPERAYIQSIRPPSVASGFRMPSLQHSSQTPLRSEIMGTPRPEPTRDDESATHDLTLRYINTTSSRNKELSIRNEQLDQMYKQAANELQECRAQLQLMAAQLHTSSSELNEIRPALAASREEALAKDAEILTIKTVLSETRANLVHTTEENSGLKESHTAERVEIGKLKQTLELSKRRIASLSDGFGRYTSLHESFKELKKSHDSSQSHLAEVMKEAAENRKSAANALTALEPMLDDNNTLARAAETKVALRELQDDLAASQQVTDILRNKLHHQASQLADSFHRVRELEEEKRGSLRELLLAREEEKRHFELLITVERKVAELSERLVSREREAIDALASAAILEADLKAVLKENIANKTNSDAFLAELEILQTLKEENVSKLLALQDIINIRDKEIVSLKADVKSLNESKSELRALLAESKKSLADKEVELRAKDPNDEFVHKIQVLEAENESLRSCLQKYLLLSEEKDRLAQEVSRNLELELSVKMQEIAGLSSTKKSLENNLNRSIPKALHDSLVSENLELKERLKIQSVALFQSKEECSVLKERISESHHSRQGLATEITELNRDLCLSKEDCLKLKERTSAAREQQTILQSALNKQQLASDLLAKSQEARVSTAESAAAVVRTQLEDATRDLVDMKTKIANLKADLKEAKEALSSAENATSQEMNEEAMRLNVVIGDLEGTVAELSKHAGDILRRYKLGQLSDPERELAGYIMAQAQSIHEDEVVTKNNELRRREHAIEALNAKVVELQVIVARLLKEKGGNPGSVNTAAAAPHVDEPPIVASTSCAAPTLTLSSHSVSNLSVCVEHLESTASRFHDIDGDEDSEDDIPLSVLSKLTDEEDNNRAAMSNRTKRLRSPTPPVVEEPNRSKRRNKTSAVPKEKVEESNKPSVASKKAAEPTTKAKGKKRK</sequence>
<feature type="region of interest" description="Disordered" evidence="2">
    <location>
        <begin position="1"/>
        <end position="84"/>
    </location>
</feature>
<keyword evidence="1" id="KW-0175">Coiled coil</keyword>
<keyword evidence="4" id="KW-1185">Reference proteome</keyword>
<dbReference type="HOGENOM" id="CLU_300904_0_0_1"/>
<evidence type="ECO:0000313" key="4">
    <source>
        <dbReference type="Proteomes" id="UP000053424"/>
    </source>
</evidence>
<feature type="region of interest" description="Disordered" evidence="2">
    <location>
        <begin position="96"/>
        <end position="134"/>
    </location>
</feature>
<feature type="compositionally biased region" description="Basic and acidic residues" evidence="2">
    <location>
        <begin position="60"/>
        <end position="69"/>
    </location>
</feature>
<dbReference type="OrthoDB" id="3246510at2759"/>
<feature type="coiled-coil region" evidence="1">
    <location>
        <begin position="714"/>
        <end position="755"/>
    </location>
</feature>
<feature type="coiled-coil region" evidence="1">
    <location>
        <begin position="481"/>
        <end position="515"/>
    </location>
</feature>
<feature type="compositionally biased region" description="Polar residues" evidence="2">
    <location>
        <begin position="13"/>
        <end position="44"/>
    </location>
</feature>
<name>A0A0C2YEM3_HEBCY</name>
<feature type="coiled-coil region" evidence="1">
    <location>
        <begin position="150"/>
        <end position="184"/>
    </location>
</feature>
<reference evidence="4" key="2">
    <citation type="submission" date="2015-01" db="EMBL/GenBank/DDBJ databases">
        <title>Evolutionary Origins and Diversification of the Mycorrhizal Mutualists.</title>
        <authorList>
            <consortium name="DOE Joint Genome Institute"/>
            <consortium name="Mycorrhizal Genomics Consortium"/>
            <person name="Kohler A."/>
            <person name="Kuo A."/>
            <person name="Nagy L.G."/>
            <person name="Floudas D."/>
            <person name="Copeland A."/>
            <person name="Barry K.W."/>
            <person name="Cichocki N."/>
            <person name="Veneault-Fourrey C."/>
            <person name="LaButti K."/>
            <person name="Lindquist E.A."/>
            <person name="Lipzen A."/>
            <person name="Lundell T."/>
            <person name="Morin E."/>
            <person name="Murat C."/>
            <person name="Riley R."/>
            <person name="Ohm R."/>
            <person name="Sun H."/>
            <person name="Tunlid A."/>
            <person name="Henrissat B."/>
            <person name="Grigoriev I.V."/>
            <person name="Hibbett D.S."/>
            <person name="Martin F."/>
        </authorList>
    </citation>
    <scope>NUCLEOTIDE SEQUENCE [LARGE SCALE GENOMIC DNA]</scope>
    <source>
        <strain evidence="4">h7</strain>
    </source>
</reference>
<evidence type="ECO:0000256" key="2">
    <source>
        <dbReference type="SAM" id="MobiDB-lite"/>
    </source>
</evidence>
<evidence type="ECO:0000256" key="1">
    <source>
        <dbReference type="SAM" id="Coils"/>
    </source>
</evidence>
<feature type="coiled-coil region" evidence="1">
    <location>
        <begin position="334"/>
        <end position="417"/>
    </location>
</feature>
<protein>
    <submittedName>
        <fullName evidence="3">Uncharacterized protein</fullName>
    </submittedName>
</protein>
<dbReference type="EMBL" id="KN831785">
    <property type="protein sequence ID" value="KIM39487.1"/>
    <property type="molecule type" value="Genomic_DNA"/>
</dbReference>
<feature type="region of interest" description="Disordered" evidence="2">
    <location>
        <begin position="921"/>
        <end position="997"/>
    </location>
</feature>
<feature type="compositionally biased region" description="Polar residues" evidence="2">
    <location>
        <begin position="70"/>
        <end position="83"/>
    </location>
</feature>
<proteinExistence type="predicted"/>
<gene>
    <name evidence="3" type="ORF">M413DRAFT_29217</name>
</gene>
<dbReference type="STRING" id="686832.A0A0C2YEM3"/>
<reference evidence="3 4" key="1">
    <citation type="submission" date="2014-04" db="EMBL/GenBank/DDBJ databases">
        <authorList>
            <consortium name="DOE Joint Genome Institute"/>
            <person name="Kuo A."/>
            <person name="Gay G."/>
            <person name="Dore J."/>
            <person name="Kohler A."/>
            <person name="Nagy L.G."/>
            <person name="Floudas D."/>
            <person name="Copeland A."/>
            <person name="Barry K.W."/>
            <person name="Cichocki N."/>
            <person name="Veneault-Fourrey C."/>
            <person name="LaButti K."/>
            <person name="Lindquist E.A."/>
            <person name="Lipzen A."/>
            <person name="Lundell T."/>
            <person name="Morin E."/>
            <person name="Murat C."/>
            <person name="Sun H."/>
            <person name="Tunlid A."/>
            <person name="Henrissat B."/>
            <person name="Grigoriev I.V."/>
            <person name="Hibbett D.S."/>
            <person name="Martin F."/>
            <person name="Nordberg H.P."/>
            <person name="Cantor M.N."/>
            <person name="Hua S.X."/>
        </authorList>
    </citation>
    <scope>NUCLEOTIDE SEQUENCE [LARGE SCALE GENOMIC DNA]</scope>
    <source>
        <strain evidence="4">h7</strain>
    </source>
</reference>
<dbReference type="Proteomes" id="UP000053424">
    <property type="component" value="Unassembled WGS sequence"/>
</dbReference>
<accession>A0A0C2YEM3</accession>
<evidence type="ECO:0000313" key="3">
    <source>
        <dbReference type="EMBL" id="KIM39487.1"/>
    </source>
</evidence>